<feature type="non-terminal residue" evidence="1">
    <location>
        <position position="66"/>
    </location>
</feature>
<gene>
    <name evidence="1" type="ORF">BDN72DRAFT_782255</name>
</gene>
<protein>
    <submittedName>
        <fullName evidence="1">Uncharacterized protein</fullName>
    </submittedName>
</protein>
<accession>A0ACD2ZY10</accession>
<evidence type="ECO:0000313" key="1">
    <source>
        <dbReference type="EMBL" id="TFK58311.1"/>
    </source>
</evidence>
<dbReference type="Proteomes" id="UP000308600">
    <property type="component" value="Unassembled WGS sequence"/>
</dbReference>
<organism evidence="1 2">
    <name type="scientific">Pluteus cervinus</name>
    <dbReference type="NCBI Taxonomy" id="181527"/>
    <lineage>
        <taxon>Eukaryota</taxon>
        <taxon>Fungi</taxon>
        <taxon>Dikarya</taxon>
        <taxon>Basidiomycota</taxon>
        <taxon>Agaricomycotina</taxon>
        <taxon>Agaricomycetes</taxon>
        <taxon>Agaricomycetidae</taxon>
        <taxon>Agaricales</taxon>
        <taxon>Pluteineae</taxon>
        <taxon>Pluteaceae</taxon>
        <taxon>Pluteus</taxon>
    </lineage>
</organism>
<name>A0ACD2ZY10_9AGAR</name>
<reference evidence="1 2" key="1">
    <citation type="journal article" date="2019" name="Nat. Ecol. Evol.">
        <title>Megaphylogeny resolves global patterns of mushroom evolution.</title>
        <authorList>
            <person name="Varga T."/>
            <person name="Krizsan K."/>
            <person name="Foldi C."/>
            <person name="Dima B."/>
            <person name="Sanchez-Garcia M."/>
            <person name="Sanchez-Ramirez S."/>
            <person name="Szollosi G.J."/>
            <person name="Szarkandi J.G."/>
            <person name="Papp V."/>
            <person name="Albert L."/>
            <person name="Andreopoulos W."/>
            <person name="Angelini C."/>
            <person name="Antonin V."/>
            <person name="Barry K.W."/>
            <person name="Bougher N.L."/>
            <person name="Buchanan P."/>
            <person name="Buyck B."/>
            <person name="Bense V."/>
            <person name="Catcheside P."/>
            <person name="Chovatia M."/>
            <person name="Cooper J."/>
            <person name="Damon W."/>
            <person name="Desjardin D."/>
            <person name="Finy P."/>
            <person name="Geml J."/>
            <person name="Haridas S."/>
            <person name="Hughes K."/>
            <person name="Justo A."/>
            <person name="Karasinski D."/>
            <person name="Kautmanova I."/>
            <person name="Kiss B."/>
            <person name="Kocsube S."/>
            <person name="Kotiranta H."/>
            <person name="LaButti K.M."/>
            <person name="Lechner B.E."/>
            <person name="Liimatainen K."/>
            <person name="Lipzen A."/>
            <person name="Lukacs Z."/>
            <person name="Mihaltcheva S."/>
            <person name="Morgado L.N."/>
            <person name="Niskanen T."/>
            <person name="Noordeloos M.E."/>
            <person name="Ohm R.A."/>
            <person name="Ortiz-Santana B."/>
            <person name="Ovrebo C."/>
            <person name="Racz N."/>
            <person name="Riley R."/>
            <person name="Savchenko A."/>
            <person name="Shiryaev A."/>
            <person name="Soop K."/>
            <person name="Spirin V."/>
            <person name="Szebenyi C."/>
            <person name="Tomsovsky M."/>
            <person name="Tulloss R.E."/>
            <person name="Uehling J."/>
            <person name="Grigoriev I.V."/>
            <person name="Vagvolgyi C."/>
            <person name="Papp T."/>
            <person name="Martin F.M."/>
            <person name="Miettinen O."/>
            <person name="Hibbett D.S."/>
            <person name="Nagy L.G."/>
        </authorList>
    </citation>
    <scope>NUCLEOTIDE SEQUENCE [LARGE SCALE GENOMIC DNA]</scope>
    <source>
        <strain evidence="1 2">NL-1719</strain>
    </source>
</reference>
<proteinExistence type="predicted"/>
<evidence type="ECO:0000313" key="2">
    <source>
        <dbReference type="Proteomes" id="UP000308600"/>
    </source>
</evidence>
<dbReference type="EMBL" id="ML209457">
    <property type="protein sequence ID" value="TFK58311.1"/>
    <property type="molecule type" value="Genomic_DNA"/>
</dbReference>
<sequence length="66" mass="7476">MANYEGITPNPSPHYIDIFDSGATTHMTPYQDRLFNIREIPRQPIRAANSQTFNATAVGEMRIQLP</sequence>
<keyword evidence="2" id="KW-1185">Reference proteome</keyword>